<dbReference type="RefSeq" id="WP_279641628.1">
    <property type="nucleotide sequence ID" value="NZ_JAOCAE010000009.1"/>
</dbReference>
<comment type="caution">
    <text evidence="2">The sequence shown here is derived from an EMBL/GenBank/DDBJ whole genome shotgun (WGS) entry which is preliminary data.</text>
</comment>
<keyword evidence="1" id="KW-0812">Transmembrane</keyword>
<dbReference type="EMBL" id="JAOCAE010000009">
    <property type="protein sequence ID" value="MDH1237255.1"/>
    <property type="molecule type" value="Genomic_DNA"/>
</dbReference>
<feature type="transmembrane region" description="Helical" evidence="1">
    <location>
        <begin position="14"/>
        <end position="34"/>
    </location>
</feature>
<organism evidence="2 3">
    <name type="scientific">Stutzerimonas stutzeri</name>
    <name type="common">Pseudomonas stutzeri</name>
    <dbReference type="NCBI Taxonomy" id="316"/>
    <lineage>
        <taxon>Bacteria</taxon>
        <taxon>Pseudomonadati</taxon>
        <taxon>Pseudomonadota</taxon>
        <taxon>Gammaproteobacteria</taxon>
        <taxon>Pseudomonadales</taxon>
        <taxon>Pseudomonadaceae</taxon>
        <taxon>Stutzerimonas</taxon>
    </lineage>
</organism>
<sequence>MKIPPEWFDKAQDYLYFGTLGAFAALVGCLWQVARKGGQPVALLTLFSTTVVGFYLGMLFGGIVSPDWANRDAVVLLIGATGLKGFEVVLSVAKNTIPVLLRATQQPPPTKDED</sequence>
<gene>
    <name evidence="2" type="ORF">N5C32_14545</name>
</gene>
<feature type="transmembrane region" description="Helical" evidence="1">
    <location>
        <begin position="73"/>
        <end position="93"/>
    </location>
</feature>
<evidence type="ECO:0000256" key="1">
    <source>
        <dbReference type="SAM" id="Phobius"/>
    </source>
</evidence>
<protein>
    <submittedName>
        <fullName evidence="2">Uncharacterized protein</fullName>
    </submittedName>
</protein>
<reference evidence="2" key="1">
    <citation type="submission" date="2022-09" db="EMBL/GenBank/DDBJ databases">
        <title>Intensive care unit water sources are persistently colonized with multi-drug resistant bacteria and are the site of extensive horizontal gene transfer of antibiotic resistance genes.</title>
        <authorList>
            <person name="Diorio-Toth L."/>
        </authorList>
    </citation>
    <scope>NUCLEOTIDE SEQUENCE</scope>
    <source>
        <strain evidence="2">GD03947</strain>
    </source>
</reference>
<accession>A0AA42THF5</accession>
<dbReference type="AlphaFoldDB" id="A0AA42THF5"/>
<dbReference type="Proteomes" id="UP001158500">
    <property type="component" value="Unassembled WGS sequence"/>
</dbReference>
<proteinExistence type="predicted"/>
<name>A0AA42THF5_STUST</name>
<evidence type="ECO:0000313" key="2">
    <source>
        <dbReference type="EMBL" id="MDH1237255.1"/>
    </source>
</evidence>
<feature type="transmembrane region" description="Helical" evidence="1">
    <location>
        <begin position="41"/>
        <end position="61"/>
    </location>
</feature>
<keyword evidence="1" id="KW-1133">Transmembrane helix</keyword>
<keyword evidence="1" id="KW-0472">Membrane</keyword>
<evidence type="ECO:0000313" key="3">
    <source>
        <dbReference type="Proteomes" id="UP001158500"/>
    </source>
</evidence>
<dbReference type="PROSITE" id="PS51257">
    <property type="entry name" value="PROKAR_LIPOPROTEIN"/>
    <property type="match status" value="1"/>
</dbReference>